<sequence length="126" mass="13346">MLGGVLFAGVLLLCNGVLAILQGISAIAQDDVYESVGSYVYDINLTGWGWLLLGLGVLAAVTGWGLLSNADWARIAGIVLASLSLVAQFLFLPYQPVWAVIMIAIDVFVIWALVAYRPVRGGGSHV</sequence>
<name>A0A1Q4VB80_9ACTN</name>
<evidence type="ECO:0000313" key="4">
    <source>
        <dbReference type="Proteomes" id="UP000186455"/>
    </source>
</evidence>
<dbReference type="Pfam" id="PF23636">
    <property type="entry name" value="DUF7144"/>
    <property type="match status" value="1"/>
</dbReference>
<gene>
    <name evidence="3" type="ORF">AB852_13515</name>
</gene>
<comment type="caution">
    <text evidence="3">The sequence shown here is derived from an EMBL/GenBank/DDBJ whole genome shotgun (WGS) entry which is preliminary data.</text>
</comment>
<keyword evidence="1" id="KW-0472">Membrane</keyword>
<dbReference type="STRING" id="1048205.AB852_13515"/>
<dbReference type="Proteomes" id="UP000186455">
    <property type="component" value="Unassembled WGS sequence"/>
</dbReference>
<feature type="transmembrane region" description="Helical" evidence="1">
    <location>
        <begin position="72"/>
        <end position="91"/>
    </location>
</feature>
<keyword evidence="4" id="KW-1185">Reference proteome</keyword>
<reference evidence="3 4" key="1">
    <citation type="submission" date="2015-06" db="EMBL/GenBank/DDBJ databases">
        <title>Cloning and characterization of the uncialamcin biosynthetic gene cluster.</title>
        <authorList>
            <person name="Yan X."/>
            <person name="Huang T."/>
            <person name="Ge H."/>
            <person name="Shen B."/>
        </authorList>
    </citation>
    <scope>NUCLEOTIDE SEQUENCE [LARGE SCALE GENOMIC DNA]</scope>
    <source>
        <strain evidence="3 4">DCA2648</strain>
    </source>
</reference>
<evidence type="ECO:0000256" key="1">
    <source>
        <dbReference type="SAM" id="Phobius"/>
    </source>
</evidence>
<dbReference type="AlphaFoldDB" id="A0A1Q4VB80"/>
<feature type="transmembrane region" description="Helical" evidence="1">
    <location>
        <begin position="48"/>
        <end position="67"/>
    </location>
</feature>
<dbReference type="InterPro" id="IPR055568">
    <property type="entry name" value="DUF7144"/>
</dbReference>
<organism evidence="3 4">
    <name type="scientific">Streptomyces uncialis</name>
    <dbReference type="NCBI Taxonomy" id="1048205"/>
    <lineage>
        <taxon>Bacteria</taxon>
        <taxon>Bacillati</taxon>
        <taxon>Actinomycetota</taxon>
        <taxon>Actinomycetes</taxon>
        <taxon>Kitasatosporales</taxon>
        <taxon>Streptomycetaceae</taxon>
        <taxon>Streptomyces</taxon>
    </lineage>
</organism>
<keyword evidence="1" id="KW-0812">Transmembrane</keyword>
<evidence type="ECO:0000313" key="3">
    <source>
        <dbReference type="EMBL" id="OKH95111.1"/>
    </source>
</evidence>
<feature type="domain" description="DUF7144" evidence="2">
    <location>
        <begin position="5"/>
        <end position="117"/>
    </location>
</feature>
<proteinExistence type="predicted"/>
<dbReference type="EMBL" id="LFBV01000002">
    <property type="protein sequence ID" value="OKH95111.1"/>
    <property type="molecule type" value="Genomic_DNA"/>
</dbReference>
<evidence type="ECO:0000259" key="2">
    <source>
        <dbReference type="Pfam" id="PF23636"/>
    </source>
</evidence>
<protein>
    <submittedName>
        <fullName evidence="3">Membrane protein</fullName>
    </submittedName>
</protein>
<accession>A0A1Q4VB80</accession>
<feature type="transmembrane region" description="Helical" evidence="1">
    <location>
        <begin position="97"/>
        <end position="116"/>
    </location>
</feature>
<keyword evidence="1" id="KW-1133">Transmembrane helix</keyword>